<reference evidence="1 2" key="1">
    <citation type="journal article" date="2023" name="Virus Evol.">
        <title>Computational host range prediction-The good, the bad, and the ugly.</title>
        <authorList>
            <person name="Howell A.A."/>
            <person name="Versoza C.J."/>
            <person name="Pfeifer S.P."/>
        </authorList>
    </citation>
    <scope>NUCLEOTIDE SEQUENCE [LARGE SCALE GENOMIC DNA]</scope>
    <source>
        <strain evidence="1 2">1610/1b</strain>
    </source>
</reference>
<name>A0ABZ2U3I0_9ACTN</name>
<evidence type="ECO:0000313" key="1">
    <source>
        <dbReference type="EMBL" id="WYY07861.1"/>
    </source>
</evidence>
<dbReference type="Proteomes" id="UP001479933">
    <property type="component" value="Chromosome"/>
</dbReference>
<dbReference type="RefSeq" id="WP_066172665.1">
    <property type="nucleotide sequence ID" value="NZ_CP136137.1"/>
</dbReference>
<sequence>MEDLVYLQELWQKRAAVAKECGEELGELAADLSKVTERNYFGRGCVEGESVFVAMRAAIDGGSESLVRLADSAESLAAGAEAAASQLSAADAVGAHRIARP</sequence>
<proteinExistence type="predicted"/>
<dbReference type="EMBL" id="CP136137">
    <property type="protein sequence ID" value="WYY07861.1"/>
    <property type="molecule type" value="Genomic_DNA"/>
</dbReference>
<evidence type="ECO:0008006" key="3">
    <source>
        <dbReference type="Google" id="ProtNLM"/>
    </source>
</evidence>
<organism evidence="1 2">
    <name type="scientific">Gordonia hydrophobica</name>
    <dbReference type="NCBI Taxonomy" id="40516"/>
    <lineage>
        <taxon>Bacteria</taxon>
        <taxon>Bacillati</taxon>
        <taxon>Actinomycetota</taxon>
        <taxon>Actinomycetes</taxon>
        <taxon>Mycobacteriales</taxon>
        <taxon>Gordoniaceae</taxon>
        <taxon>Gordonia</taxon>
    </lineage>
</organism>
<keyword evidence="2" id="KW-1185">Reference proteome</keyword>
<evidence type="ECO:0000313" key="2">
    <source>
        <dbReference type="Proteomes" id="UP001479933"/>
    </source>
</evidence>
<gene>
    <name evidence="1" type="ORF">RVF87_01890</name>
</gene>
<protein>
    <recommendedName>
        <fullName evidence="3">ESX-1 secretion-associated protein</fullName>
    </recommendedName>
</protein>
<accession>A0ABZ2U3I0</accession>